<keyword evidence="3" id="KW-1185">Reference proteome</keyword>
<evidence type="ECO:0000313" key="3">
    <source>
        <dbReference type="Proteomes" id="UP001432222"/>
    </source>
</evidence>
<evidence type="ECO:0000313" key="2">
    <source>
        <dbReference type="EMBL" id="WUQ84406.1"/>
    </source>
</evidence>
<sequence>METMITKMTGQTVDAASLRAASLRITAELCGTGLGLDTTGVSVVPAFAASVVSGPGHTGFGSNGDEGGSFGATRVEIGLSGNWASVDESRSPRDERPTQAPKTAVAVAMHGGYAQVIGAGNAQKQNQQQQIDRAMVVLADATAIRMRAFRGPEPWRERT</sequence>
<organism evidence="2 3">
    <name type="scientific">Kitasatospora purpeofusca</name>
    <dbReference type="NCBI Taxonomy" id="67352"/>
    <lineage>
        <taxon>Bacteria</taxon>
        <taxon>Bacillati</taxon>
        <taxon>Actinomycetota</taxon>
        <taxon>Actinomycetes</taxon>
        <taxon>Kitasatosporales</taxon>
        <taxon>Streptomycetaceae</taxon>
        <taxon>Kitasatospora</taxon>
    </lineage>
</organism>
<reference evidence="2" key="1">
    <citation type="submission" date="2022-10" db="EMBL/GenBank/DDBJ databases">
        <title>The complete genomes of actinobacterial strains from the NBC collection.</title>
        <authorList>
            <person name="Joergensen T.S."/>
            <person name="Alvarez Arevalo M."/>
            <person name="Sterndorff E.B."/>
            <person name="Faurdal D."/>
            <person name="Vuksanovic O."/>
            <person name="Mourched A.-S."/>
            <person name="Charusanti P."/>
            <person name="Shaw S."/>
            <person name="Blin K."/>
            <person name="Weber T."/>
        </authorList>
    </citation>
    <scope>NUCLEOTIDE SEQUENCE</scope>
    <source>
        <strain evidence="2">NBC_00222</strain>
    </source>
</reference>
<feature type="compositionally biased region" description="Basic and acidic residues" evidence="1">
    <location>
        <begin position="87"/>
        <end position="97"/>
    </location>
</feature>
<evidence type="ECO:0000256" key="1">
    <source>
        <dbReference type="SAM" id="MobiDB-lite"/>
    </source>
</evidence>
<name>A0ABZ1U2M5_9ACTN</name>
<accession>A0ABZ1U2M5</accession>
<protein>
    <recommendedName>
        <fullName evidence="4">Chorismate synthase</fullName>
    </recommendedName>
</protein>
<feature type="region of interest" description="Disordered" evidence="1">
    <location>
        <begin position="81"/>
        <end position="102"/>
    </location>
</feature>
<dbReference type="EMBL" id="CP108110">
    <property type="protein sequence ID" value="WUQ84406.1"/>
    <property type="molecule type" value="Genomic_DNA"/>
</dbReference>
<gene>
    <name evidence="2" type="ORF">OHA16_16395</name>
</gene>
<proteinExistence type="predicted"/>
<dbReference type="Proteomes" id="UP001432222">
    <property type="component" value="Chromosome"/>
</dbReference>
<dbReference type="RefSeq" id="WP_328955269.1">
    <property type="nucleotide sequence ID" value="NZ_CP108110.1"/>
</dbReference>
<evidence type="ECO:0008006" key="4">
    <source>
        <dbReference type="Google" id="ProtNLM"/>
    </source>
</evidence>